<evidence type="ECO:0000313" key="3">
    <source>
        <dbReference type="Proteomes" id="UP000235728"/>
    </source>
</evidence>
<reference evidence="2 3" key="1">
    <citation type="journal article" date="2016" name="Appl. Microbiol. Biotechnol.">
        <title>Characterization of T-DNA insertion mutants with decreased virulence in the entomopathogenic fungus Beauveria bassiana JEF-007.</title>
        <authorList>
            <person name="Kim S."/>
            <person name="Lee S.J."/>
            <person name="Nai Y.S."/>
            <person name="Yu J.S."/>
            <person name="Lee M.R."/>
            <person name="Yang Y.T."/>
            <person name="Kim J.S."/>
        </authorList>
    </citation>
    <scope>NUCLEOTIDE SEQUENCE [LARGE SCALE GENOMIC DNA]</scope>
    <source>
        <strain evidence="2 3">JEF-007</strain>
    </source>
</reference>
<gene>
    <name evidence="2" type="ORF">BM221_005642</name>
</gene>
<protein>
    <submittedName>
        <fullName evidence="2">Uncharacterized protein</fullName>
    </submittedName>
</protein>
<evidence type="ECO:0000256" key="1">
    <source>
        <dbReference type="SAM" id="MobiDB-lite"/>
    </source>
</evidence>
<feature type="compositionally biased region" description="Basic and acidic residues" evidence="1">
    <location>
        <begin position="241"/>
        <end position="251"/>
    </location>
</feature>
<dbReference type="Proteomes" id="UP000235728">
    <property type="component" value="Unassembled WGS sequence"/>
</dbReference>
<feature type="compositionally biased region" description="Basic residues" evidence="1">
    <location>
        <begin position="289"/>
        <end position="298"/>
    </location>
</feature>
<evidence type="ECO:0000313" key="2">
    <source>
        <dbReference type="EMBL" id="PMB69056.1"/>
    </source>
</evidence>
<comment type="caution">
    <text evidence="2">The sequence shown here is derived from an EMBL/GenBank/DDBJ whole genome shotgun (WGS) entry which is preliminary data.</text>
</comment>
<accession>A0A2N6NP76</accession>
<dbReference type="EMBL" id="MRVG01000005">
    <property type="protein sequence ID" value="PMB69056.1"/>
    <property type="molecule type" value="Genomic_DNA"/>
</dbReference>
<sequence>MDTSHLETMRTIIPTIAGPKTQDEVSGKRFEIEPIGHIAFVQPVPDIFDCARRSELNEDICRTLRRRIIPAYRIRHPKNSDLAVPNWFVEARSLSDNTEACKRQISFEGAYGARAMHELQNYDRETGEKVCDGNAYTYSAVYVRESRCLEIFAHHMAKAAANGREQYFMTKLCEFNMTESKDSFQKGINAFRNARALAGKYRDAVIKIANNRAVMEQGRSKRRTYNMLAEVSRKEELSRLEELSRKEELSSKAEPSSLPKAALRKEGVLKRTRPDDDAVEGHEEAPSPKKVKRSQSII</sequence>
<feature type="region of interest" description="Disordered" evidence="1">
    <location>
        <begin position="241"/>
        <end position="298"/>
    </location>
</feature>
<name>A0A2N6NP76_BEABA</name>
<feature type="compositionally biased region" description="Basic and acidic residues" evidence="1">
    <location>
        <begin position="263"/>
        <end position="287"/>
    </location>
</feature>
<dbReference type="AlphaFoldDB" id="A0A2N6NP76"/>
<organism evidence="2 3">
    <name type="scientific">Beauveria bassiana</name>
    <name type="common">White muscardine disease fungus</name>
    <name type="synonym">Tritirachium shiotae</name>
    <dbReference type="NCBI Taxonomy" id="176275"/>
    <lineage>
        <taxon>Eukaryota</taxon>
        <taxon>Fungi</taxon>
        <taxon>Dikarya</taxon>
        <taxon>Ascomycota</taxon>
        <taxon>Pezizomycotina</taxon>
        <taxon>Sordariomycetes</taxon>
        <taxon>Hypocreomycetidae</taxon>
        <taxon>Hypocreales</taxon>
        <taxon>Cordycipitaceae</taxon>
        <taxon>Beauveria</taxon>
    </lineage>
</organism>
<proteinExistence type="predicted"/>